<evidence type="ECO:0000259" key="1">
    <source>
        <dbReference type="PROSITE" id="PS51094"/>
    </source>
</evidence>
<dbReference type="RefSeq" id="WP_255913724.1">
    <property type="nucleotide sequence ID" value="NZ_JANFQO010000006.1"/>
</dbReference>
<gene>
    <name evidence="2" type="ORF">NM961_08710</name>
</gene>
<proteinExistence type="predicted"/>
<dbReference type="Gene3D" id="3.40.930.10">
    <property type="entry name" value="Mannitol-specific EII, Chain A"/>
    <property type="match status" value="1"/>
</dbReference>
<dbReference type="Pfam" id="PF00359">
    <property type="entry name" value="PTS_EIIA_2"/>
    <property type="match status" value="1"/>
</dbReference>
<keyword evidence="2" id="KW-0762">Sugar transport</keyword>
<evidence type="ECO:0000313" key="3">
    <source>
        <dbReference type="Proteomes" id="UP001165498"/>
    </source>
</evidence>
<dbReference type="SUPFAM" id="SSF55804">
    <property type="entry name" value="Phoshotransferase/anion transport protein"/>
    <property type="match status" value="1"/>
</dbReference>
<keyword evidence="2" id="KW-0813">Transport</keyword>
<accession>A0ABT1QR63</accession>
<dbReference type="CDD" id="cd00211">
    <property type="entry name" value="PTS_IIA_fru"/>
    <property type="match status" value="1"/>
</dbReference>
<dbReference type="Proteomes" id="UP001165498">
    <property type="component" value="Unassembled WGS sequence"/>
</dbReference>
<dbReference type="InterPro" id="IPR002178">
    <property type="entry name" value="PTS_EIIA_type-2_dom"/>
</dbReference>
<evidence type="ECO:0000313" key="2">
    <source>
        <dbReference type="EMBL" id="MCQ4164790.1"/>
    </source>
</evidence>
<feature type="domain" description="PTS EIIA type-2" evidence="1">
    <location>
        <begin position="5"/>
        <end position="146"/>
    </location>
</feature>
<organism evidence="2 3">
    <name type="scientific">Tahibacter harae</name>
    <dbReference type="NCBI Taxonomy" id="2963937"/>
    <lineage>
        <taxon>Bacteria</taxon>
        <taxon>Pseudomonadati</taxon>
        <taxon>Pseudomonadota</taxon>
        <taxon>Gammaproteobacteria</taxon>
        <taxon>Lysobacterales</taxon>
        <taxon>Rhodanobacteraceae</taxon>
        <taxon>Tahibacter</taxon>
    </lineage>
</organism>
<dbReference type="InterPro" id="IPR016152">
    <property type="entry name" value="PTrfase/Anion_transptr"/>
</dbReference>
<name>A0ABT1QR63_9GAMM</name>
<dbReference type="InterPro" id="IPR051541">
    <property type="entry name" value="PTS_SugarTrans_NitroReg"/>
</dbReference>
<dbReference type="EMBL" id="JANFQO010000006">
    <property type="protein sequence ID" value="MCQ4164790.1"/>
    <property type="molecule type" value="Genomic_DNA"/>
</dbReference>
<dbReference type="PANTHER" id="PTHR47738:SF1">
    <property type="entry name" value="NITROGEN REGULATORY PROTEIN"/>
    <property type="match status" value="1"/>
</dbReference>
<reference evidence="2" key="1">
    <citation type="submission" date="2022-07" db="EMBL/GenBank/DDBJ databases">
        <title>Tahibacter sp., a new gammaproteobacterium isolated from the silt sample collected at pig farm.</title>
        <authorList>
            <person name="Chen H."/>
        </authorList>
    </citation>
    <scope>NUCLEOTIDE SEQUENCE</scope>
    <source>
        <strain evidence="2">P2K</strain>
    </source>
</reference>
<comment type="caution">
    <text evidence="2">The sequence shown here is derived from an EMBL/GenBank/DDBJ whole genome shotgun (WGS) entry which is preliminary data.</text>
</comment>
<sequence>MRFSDLLSPDSVAAGLRTGSRRALLEALAQLLVPEDQALAVLEALSEREGLGSTALGQGFALPHGRCALLDRPRAAFIRLQKPIPYGAADGQPVDLFAALVTPSHFTTEHLSLLADIATRASDPATLKRLRDANDASALYAELAEWGQLA</sequence>
<keyword evidence="3" id="KW-1185">Reference proteome</keyword>
<protein>
    <submittedName>
        <fullName evidence="2">PTS sugar transporter subunit IIA</fullName>
    </submittedName>
</protein>
<dbReference type="PROSITE" id="PS51094">
    <property type="entry name" value="PTS_EIIA_TYPE_2"/>
    <property type="match status" value="1"/>
</dbReference>
<dbReference type="PANTHER" id="PTHR47738">
    <property type="entry name" value="PTS SYSTEM FRUCTOSE-LIKE EIIA COMPONENT-RELATED"/>
    <property type="match status" value="1"/>
</dbReference>